<evidence type="ECO:0000313" key="3">
    <source>
        <dbReference type="Proteomes" id="UP000593573"/>
    </source>
</evidence>
<evidence type="ECO:0000313" key="2">
    <source>
        <dbReference type="EMBL" id="MBA0665574.1"/>
    </source>
</evidence>
<proteinExistence type="predicted"/>
<feature type="transmembrane region" description="Helical" evidence="1">
    <location>
        <begin position="35"/>
        <end position="54"/>
    </location>
</feature>
<keyword evidence="1" id="KW-1133">Transmembrane helix</keyword>
<keyword evidence="1" id="KW-0472">Membrane</keyword>
<gene>
    <name evidence="2" type="ORF">Goklo_002065</name>
</gene>
<sequence length="57" mass="7103">MNSTKLWDWMFFAFLVIRHLIIFNQFRLIFLLQQYSYFLLRLSGFCIITLLLPIRTW</sequence>
<protein>
    <submittedName>
        <fullName evidence="2">Uncharacterized protein</fullName>
    </submittedName>
</protein>
<reference evidence="2 3" key="1">
    <citation type="journal article" date="2019" name="Genome Biol. Evol.">
        <title>Insights into the evolution of the New World diploid cottons (Gossypium, subgenus Houzingenia) based on genome sequencing.</title>
        <authorList>
            <person name="Grover C.E."/>
            <person name="Arick M.A. 2nd"/>
            <person name="Thrash A."/>
            <person name="Conover J.L."/>
            <person name="Sanders W.S."/>
            <person name="Peterson D.G."/>
            <person name="Frelichowski J.E."/>
            <person name="Scheffler J.A."/>
            <person name="Scheffler B.E."/>
            <person name="Wendel J.F."/>
        </authorList>
    </citation>
    <scope>NUCLEOTIDE SEQUENCE [LARGE SCALE GENOMIC DNA]</scope>
    <source>
        <strain evidence="2">57</strain>
        <tissue evidence="2">Leaf</tissue>
    </source>
</reference>
<keyword evidence="3" id="KW-1185">Reference proteome</keyword>
<feature type="transmembrane region" description="Helical" evidence="1">
    <location>
        <begin position="6"/>
        <end position="23"/>
    </location>
</feature>
<keyword evidence="1" id="KW-0812">Transmembrane</keyword>
<dbReference type="AlphaFoldDB" id="A0A7J8VSZ7"/>
<comment type="caution">
    <text evidence="2">The sequence shown here is derived from an EMBL/GenBank/DDBJ whole genome shotgun (WGS) entry which is preliminary data.</text>
</comment>
<name>A0A7J8VSZ7_9ROSI</name>
<dbReference type="EMBL" id="JABFAB010000012">
    <property type="protein sequence ID" value="MBA0665574.1"/>
    <property type="molecule type" value="Genomic_DNA"/>
</dbReference>
<dbReference type="Proteomes" id="UP000593573">
    <property type="component" value="Unassembled WGS sequence"/>
</dbReference>
<evidence type="ECO:0000256" key="1">
    <source>
        <dbReference type="SAM" id="Phobius"/>
    </source>
</evidence>
<organism evidence="2 3">
    <name type="scientific">Gossypium klotzschianum</name>
    <dbReference type="NCBI Taxonomy" id="34286"/>
    <lineage>
        <taxon>Eukaryota</taxon>
        <taxon>Viridiplantae</taxon>
        <taxon>Streptophyta</taxon>
        <taxon>Embryophyta</taxon>
        <taxon>Tracheophyta</taxon>
        <taxon>Spermatophyta</taxon>
        <taxon>Magnoliopsida</taxon>
        <taxon>eudicotyledons</taxon>
        <taxon>Gunneridae</taxon>
        <taxon>Pentapetalae</taxon>
        <taxon>rosids</taxon>
        <taxon>malvids</taxon>
        <taxon>Malvales</taxon>
        <taxon>Malvaceae</taxon>
        <taxon>Malvoideae</taxon>
        <taxon>Gossypium</taxon>
    </lineage>
</organism>
<accession>A0A7J8VSZ7</accession>